<keyword evidence="1" id="KW-0808">Transferase</keyword>
<dbReference type="PANTHER" id="PTHR32278">
    <property type="entry name" value="F-BOX DOMAIN-CONTAINING PROTEIN"/>
    <property type="match status" value="1"/>
</dbReference>
<sequence>MDTVYGVHLVFKFCDPIKVPSNPAYVNLKYKRGSKTSHAYFAKHRDADGWMMIELFWVLNQKEDTVCEVSLESFSRYYCGSSAIYILGVEFQAIENARLKICTGSFVFIFESVGFMFTYSPFSKFYITRFQNVMELLARQVFRIKYKIESEKLSPFTEYACYLVFKLSEKCHELHCPVKVRDLLHRKIKDTKTVYFRSPALFNQHDGR</sequence>
<reference evidence="1 2" key="1">
    <citation type="journal article" date="2018" name="Mol. Plant">
        <title>The genome of Artemisia annua provides insight into the evolution of Asteraceae family and artemisinin biosynthesis.</title>
        <authorList>
            <person name="Shen Q."/>
            <person name="Zhang L."/>
            <person name="Liao Z."/>
            <person name="Wang S."/>
            <person name="Yan T."/>
            <person name="Shi P."/>
            <person name="Liu M."/>
            <person name="Fu X."/>
            <person name="Pan Q."/>
            <person name="Wang Y."/>
            <person name="Lv Z."/>
            <person name="Lu X."/>
            <person name="Zhang F."/>
            <person name="Jiang W."/>
            <person name="Ma Y."/>
            <person name="Chen M."/>
            <person name="Hao X."/>
            <person name="Li L."/>
            <person name="Tang Y."/>
            <person name="Lv G."/>
            <person name="Zhou Y."/>
            <person name="Sun X."/>
            <person name="Brodelius P.E."/>
            <person name="Rose J.K.C."/>
            <person name="Tang K."/>
        </authorList>
    </citation>
    <scope>NUCLEOTIDE SEQUENCE [LARGE SCALE GENOMIC DNA]</scope>
    <source>
        <strain evidence="2">cv. Huhao1</strain>
        <tissue evidence="1">Leaf</tissue>
    </source>
</reference>
<dbReference type="EMBL" id="PKPP01012490">
    <property type="protein sequence ID" value="PWA42306.1"/>
    <property type="molecule type" value="Genomic_DNA"/>
</dbReference>
<evidence type="ECO:0000313" key="1">
    <source>
        <dbReference type="EMBL" id="PWA42306.1"/>
    </source>
</evidence>
<proteinExistence type="predicted"/>
<dbReference type="InterPro" id="IPR025886">
    <property type="entry name" value="PP2-like"/>
</dbReference>
<organism evidence="1 2">
    <name type="scientific">Artemisia annua</name>
    <name type="common">Sweet wormwood</name>
    <dbReference type="NCBI Taxonomy" id="35608"/>
    <lineage>
        <taxon>Eukaryota</taxon>
        <taxon>Viridiplantae</taxon>
        <taxon>Streptophyta</taxon>
        <taxon>Embryophyta</taxon>
        <taxon>Tracheophyta</taxon>
        <taxon>Spermatophyta</taxon>
        <taxon>Magnoliopsida</taxon>
        <taxon>eudicotyledons</taxon>
        <taxon>Gunneridae</taxon>
        <taxon>Pentapetalae</taxon>
        <taxon>asterids</taxon>
        <taxon>campanulids</taxon>
        <taxon>Asterales</taxon>
        <taxon>Asteraceae</taxon>
        <taxon>Asteroideae</taxon>
        <taxon>Anthemideae</taxon>
        <taxon>Artemisiinae</taxon>
        <taxon>Artemisia</taxon>
    </lineage>
</organism>
<dbReference type="Proteomes" id="UP000245207">
    <property type="component" value="Unassembled WGS sequence"/>
</dbReference>
<dbReference type="OrthoDB" id="1728303at2759"/>
<dbReference type="Pfam" id="PF14299">
    <property type="entry name" value="PP2"/>
    <property type="match status" value="1"/>
</dbReference>
<keyword evidence="1" id="KW-0418">Kinase</keyword>
<name>A0A2U1KZY4_ARTAN</name>
<gene>
    <name evidence="1" type="ORF">CTI12_AA546040</name>
</gene>
<dbReference type="PANTHER" id="PTHR32278:SF149">
    <property type="entry name" value="PHLOEM PROTEIN"/>
    <property type="match status" value="1"/>
</dbReference>
<protein>
    <submittedName>
        <fullName evidence="1">Serine/threonine-protein kinase, active site protein</fullName>
    </submittedName>
</protein>
<keyword evidence="2" id="KW-1185">Reference proteome</keyword>
<dbReference type="AlphaFoldDB" id="A0A2U1KZY4"/>
<evidence type="ECO:0000313" key="2">
    <source>
        <dbReference type="Proteomes" id="UP000245207"/>
    </source>
</evidence>
<accession>A0A2U1KZY4</accession>
<dbReference type="GO" id="GO:0016301">
    <property type="term" value="F:kinase activity"/>
    <property type="evidence" value="ECO:0007669"/>
    <property type="project" value="UniProtKB-KW"/>
</dbReference>
<comment type="caution">
    <text evidence="1">The sequence shown here is derived from an EMBL/GenBank/DDBJ whole genome shotgun (WGS) entry which is preliminary data.</text>
</comment>